<evidence type="ECO:0000256" key="1">
    <source>
        <dbReference type="SAM" id="MobiDB-lite"/>
    </source>
</evidence>
<organism evidence="2 3">
    <name type="scientific">Pseudonocardia xishanensis</name>
    <dbReference type="NCBI Taxonomy" id="630995"/>
    <lineage>
        <taxon>Bacteria</taxon>
        <taxon>Bacillati</taxon>
        <taxon>Actinomycetota</taxon>
        <taxon>Actinomycetes</taxon>
        <taxon>Pseudonocardiales</taxon>
        <taxon>Pseudonocardiaceae</taxon>
        <taxon>Pseudonocardia</taxon>
    </lineage>
</organism>
<dbReference type="Gene3D" id="3.20.20.30">
    <property type="entry name" value="Luciferase-like domain"/>
    <property type="match status" value="1"/>
</dbReference>
<proteinExistence type="predicted"/>
<accession>A0ABP8S0T7</accession>
<dbReference type="InterPro" id="IPR036661">
    <property type="entry name" value="Luciferase-like_sf"/>
</dbReference>
<keyword evidence="3" id="KW-1185">Reference proteome</keyword>
<protein>
    <recommendedName>
        <fullName evidence="4">Luciferase-like monooxygenase</fullName>
    </recommendedName>
</protein>
<dbReference type="SUPFAM" id="SSF51679">
    <property type="entry name" value="Bacterial luciferase-like"/>
    <property type="match status" value="1"/>
</dbReference>
<evidence type="ECO:0008006" key="4">
    <source>
        <dbReference type="Google" id="ProtNLM"/>
    </source>
</evidence>
<sequence>MGGLRRDRKEAVDALAESVDVVRAMWSGKRAHDGRALLAGRVPPGPRPGPGSEPRRLQSVTLALTGSGADGWLPRMRISGWIGSVRPSAG</sequence>
<name>A0ABP8S0T7_9PSEU</name>
<dbReference type="EMBL" id="BAABGT010000099">
    <property type="protein sequence ID" value="GAA4557106.1"/>
    <property type="molecule type" value="Genomic_DNA"/>
</dbReference>
<evidence type="ECO:0000313" key="3">
    <source>
        <dbReference type="Proteomes" id="UP001501598"/>
    </source>
</evidence>
<comment type="caution">
    <text evidence="2">The sequence shown here is derived from an EMBL/GenBank/DDBJ whole genome shotgun (WGS) entry which is preliminary data.</text>
</comment>
<dbReference type="Proteomes" id="UP001501598">
    <property type="component" value="Unassembled WGS sequence"/>
</dbReference>
<reference evidence="3" key="1">
    <citation type="journal article" date="2019" name="Int. J. Syst. Evol. Microbiol.">
        <title>The Global Catalogue of Microorganisms (GCM) 10K type strain sequencing project: providing services to taxonomists for standard genome sequencing and annotation.</title>
        <authorList>
            <consortium name="The Broad Institute Genomics Platform"/>
            <consortium name="The Broad Institute Genome Sequencing Center for Infectious Disease"/>
            <person name="Wu L."/>
            <person name="Ma J."/>
        </authorList>
    </citation>
    <scope>NUCLEOTIDE SEQUENCE [LARGE SCALE GENOMIC DNA]</scope>
    <source>
        <strain evidence="3">JCM 17906</strain>
    </source>
</reference>
<feature type="region of interest" description="Disordered" evidence="1">
    <location>
        <begin position="35"/>
        <end position="56"/>
    </location>
</feature>
<evidence type="ECO:0000313" key="2">
    <source>
        <dbReference type="EMBL" id="GAA4557106.1"/>
    </source>
</evidence>
<gene>
    <name evidence="2" type="ORF">GCM10023175_60790</name>
</gene>